<dbReference type="EC" id="1.11.1.-" evidence="12"/>
<feature type="binding site" evidence="10">
    <location>
        <position position="74"/>
    </location>
    <ligand>
        <name>Ca(2+)</name>
        <dbReference type="ChEBI" id="CHEBI:29108"/>
        <label>1</label>
    </ligand>
</feature>
<evidence type="ECO:0000256" key="12">
    <source>
        <dbReference type="RuleBase" id="RU363051"/>
    </source>
</evidence>
<keyword evidence="5 10" id="KW-0479">Metal-binding</keyword>
<dbReference type="GO" id="GO:0020037">
    <property type="term" value="F:heme binding"/>
    <property type="evidence" value="ECO:0007669"/>
    <property type="project" value="UniProtKB-UniRule"/>
</dbReference>
<protein>
    <recommendedName>
        <fullName evidence="12">Peroxidase</fullName>
        <ecNumber evidence="12">1.11.1.-</ecNumber>
    </recommendedName>
</protein>
<keyword evidence="2" id="KW-0964">Secreted</keyword>
<keyword evidence="7" id="KW-0408">Iron</keyword>
<evidence type="ECO:0000313" key="14">
    <source>
        <dbReference type="EMBL" id="KAJ7339761.1"/>
    </source>
</evidence>
<evidence type="ECO:0000256" key="7">
    <source>
        <dbReference type="ARBA" id="ARBA00023004"/>
    </source>
</evidence>
<dbReference type="Gene3D" id="1.10.420.10">
    <property type="entry name" value="Peroxidase, domain 2"/>
    <property type="match status" value="1"/>
</dbReference>
<comment type="similarity">
    <text evidence="1 12">Belongs to the peroxidase family. Ligninase subfamily.</text>
</comment>
<keyword evidence="6 12" id="KW-0560">Oxidoreductase</keyword>
<evidence type="ECO:0000256" key="3">
    <source>
        <dbReference type="ARBA" id="ARBA00022559"/>
    </source>
</evidence>
<dbReference type="InterPro" id="IPR002016">
    <property type="entry name" value="Haem_peroxidase"/>
</dbReference>
<evidence type="ECO:0000259" key="13">
    <source>
        <dbReference type="PROSITE" id="PS50873"/>
    </source>
</evidence>
<dbReference type="Pfam" id="PF00141">
    <property type="entry name" value="peroxidase"/>
    <property type="match status" value="1"/>
</dbReference>
<feature type="binding site" evidence="10">
    <location>
        <position position="214"/>
    </location>
    <ligand>
        <name>Ca(2+)</name>
        <dbReference type="ChEBI" id="CHEBI:29108"/>
        <label>2</label>
    </ligand>
</feature>
<feature type="binding site" evidence="10">
    <location>
        <position position="209"/>
    </location>
    <ligand>
        <name>Ca(2+)</name>
        <dbReference type="ChEBI" id="CHEBI:29108"/>
        <label>2</label>
    </ligand>
</feature>
<evidence type="ECO:0000256" key="11">
    <source>
        <dbReference type="PIRSR" id="PIRSR601621-3"/>
    </source>
</evidence>
<dbReference type="GO" id="GO:0000302">
    <property type="term" value="P:response to reactive oxygen species"/>
    <property type="evidence" value="ECO:0007669"/>
    <property type="project" value="TreeGrafter"/>
</dbReference>
<comment type="caution">
    <text evidence="14">The sequence shown here is derived from an EMBL/GenBank/DDBJ whole genome shotgun (WGS) entry which is preliminary data.</text>
</comment>
<feature type="site" description="Transition state stabilizer" evidence="11">
    <location>
        <position position="69"/>
    </location>
</feature>
<feature type="signal peptide" evidence="12">
    <location>
        <begin position="1"/>
        <end position="18"/>
    </location>
</feature>
<feature type="binding site" evidence="10">
    <location>
        <position position="207"/>
    </location>
    <ligand>
        <name>Ca(2+)</name>
        <dbReference type="ChEBI" id="CHEBI:29108"/>
        <label>2</label>
    </ligand>
</feature>
<dbReference type="SUPFAM" id="SSF48113">
    <property type="entry name" value="Heme-dependent peroxidases"/>
    <property type="match status" value="1"/>
</dbReference>
<keyword evidence="15" id="KW-1185">Reference proteome</keyword>
<dbReference type="InterPro" id="IPR001621">
    <property type="entry name" value="Ligninase"/>
</dbReference>
<dbReference type="GO" id="GO:0034599">
    <property type="term" value="P:cellular response to oxidative stress"/>
    <property type="evidence" value="ECO:0007669"/>
    <property type="project" value="InterPro"/>
</dbReference>
<name>A0AAD6ZU58_9AGAR</name>
<keyword evidence="12" id="KW-0732">Signal</keyword>
<organism evidence="14 15">
    <name type="scientific">Mycena albidolilacea</name>
    <dbReference type="NCBI Taxonomy" id="1033008"/>
    <lineage>
        <taxon>Eukaryota</taxon>
        <taxon>Fungi</taxon>
        <taxon>Dikarya</taxon>
        <taxon>Basidiomycota</taxon>
        <taxon>Agaricomycotina</taxon>
        <taxon>Agaricomycetes</taxon>
        <taxon>Agaricomycetidae</taxon>
        <taxon>Agaricales</taxon>
        <taxon>Marasmiineae</taxon>
        <taxon>Mycenaceae</taxon>
        <taxon>Mycena</taxon>
    </lineage>
</organism>
<gene>
    <name evidence="14" type="ORF">DFH08DRAFT_963811</name>
</gene>
<feature type="chain" id="PRO_5041783569" description="Peroxidase" evidence="12">
    <location>
        <begin position="19"/>
        <end position="499"/>
    </location>
</feature>
<dbReference type="PRINTS" id="PR00458">
    <property type="entry name" value="PEROXIDASE"/>
</dbReference>
<keyword evidence="10 12" id="KW-0106">Calcium</keyword>
<dbReference type="GO" id="GO:0046872">
    <property type="term" value="F:metal ion binding"/>
    <property type="evidence" value="ECO:0007669"/>
    <property type="project" value="UniProtKB-UniRule"/>
</dbReference>
<dbReference type="PROSITE" id="PS50873">
    <property type="entry name" value="PEROXIDASE_4"/>
    <property type="match status" value="1"/>
</dbReference>
<keyword evidence="3 12" id="KW-0575">Peroxidase</keyword>
<accession>A0AAD6ZU58</accession>
<dbReference type="AlphaFoldDB" id="A0AAD6ZU58"/>
<evidence type="ECO:0000256" key="9">
    <source>
        <dbReference type="PIRSR" id="PIRSR601621-1"/>
    </source>
</evidence>
<evidence type="ECO:0000256" key="1">
    <source>
        <dbReference type="ARBA" id="ARBA00006089"/>
    </source>
</evidence>
<evidence type="ECO:0000256" key="5">
    <source>
        <dbReference type="ARBA" id="ARBA00022723"/>
    </source>
</evidence>
<dbReference type="InterPro" id="IPR010255">
    <property type="entry name" value="Haem_peroxidase_sf"/>
</dbReference>
<evidence type="ECO:0000256" key="6">
    <source>
        <dbReference type="ARBA" id="ARBA00023002"/>
    </source>
</evidence>
<dbReference type="PANTHER" id="PTHR31356:SF53">
    <property type="entry name" value="HEME PEROXIDASE"/>
    <property type="match status" value="1"/>
</dbReference>
<dbReference type="PRINTS" id="PR00462">
    <property type="entry name" value="LIGNINASE"/>
</dbReference>
<feature type="binding site" evidence="10">
    <location>
        <position position="86"/>
    </location>
    <ligand>
        <name>Ca(2+)</name>
        <dbReference type="ChEBI" id="CHEBI:29108"/>
        <label>1</label>
    </ligand>
</feature>
<dbReference type="InterPro" id="IPR044831">
    <property type="entry name" value="Ccp1-like"/>
</dbReference>
<evidence type="ECO:0000256" key="4">
    <source>
        <dbReference type="ARBA" id="ARBA00022617"/>
    </source>
</evidence>
<dbReference type="Proteomes" id="UP001218218">
    <property type="component" value="Unassembled WGS sequence"/>
</dbReference>
<sequence>MRVRHALLSPCLTAAATAYTWPSPQLEALDALRFEQGNAIFLQPCDSFSFDPQSGGARSGRSNAADWIRTAYHDMAMHNVADGTGGLDGSIRFAEEQARPEDIGDGFANTFKAILAQSNRYASIADIIAFGAVLAYDNCGGPEIPYRGGRDLDAHIASFARQGFTKTEMIGLVACGHTFGGVQHASFPDTVPELNDPNNTQSSVHFDSTPVGFDNNIATEYISGTTQNPLVVGLNDTTNSDKRIFASDGNATMRSCVGLFADSPELFASMCATLMAKMLDTMPRGVQLTEVVTPLVKPSTLSLVLGIGGDVLQFSGQVRFWNMTEDPARTVRMLVDDRAGGTTDASLAFTQPSSRDAAAGITNMRFTVGGRLEDQSGIGFTVQDDVVFAASSCFVPDPDHVGNVIGGRFDIAVRNGVAPTRVYLESSLRDTTSAVRVEETDVPPPAALVPGNSTATYAIWSIQINETLARRTWTMGAEVNGVKGTRIGQFEVSDFGPCA</sequence>
<comment type="cofactor">
    <cofactor evidence="10 12">
        <name>Ca(2+)</name>
        <dbReference type="ChEBI" id="CHEBI:29108"/>
    </cofactor>
    <text evidence="10 12">Binds 2 calcium ions per subunit.</text>
</comment>
<feature type="active site" description="Proton acceptor" evidence="9">
    <location>
        <position position="73"/>
    </location>
</feature>
<dbReference type="Gene3D" id="1.10.520.10">
    <property type="match status" value="1"/>
</dbReference>
<dbReference type="GO" id="GO:0042744">
    <property type="term" value="P:hydrogen peroxide catabolic process"/>
    <property type="evidence" value="ECO:0007669"/>
    <property type="project" value="TreeGrafter"/>
</dbReference>
<evidence type="ECO:0000256" key="10">
    <source>
        <dbReference type="PIRSR" id="PIRSR601621-2"/>
    </source>
</evidence>
<dbReference type="PANTHER" id="PTHR31356">
    <property type="entry name" value="THYLAKOID LUMENAL 29 KDA PROTEIN, CHLOROPLASTIC-RELATED"/>
    <property type="match status" value="1"/>
</dbReference>
<feature type="binding site" evidence="10">
    <location>
        <position position="90"/>
    </location>
    <ligand>
        <name>Ca(2+)</name>
        <dbReference type="ChEBI" id="CHEBI:29108"/>
        <label>1</label>
    </ligand>
</feature>
<keyword evidence="8" id="KW-0325">Glycoprotein</keyword>
<dbReference type="GO" id="GO:0004601">
    <property type="term" value="F:peroxidase activity"/>
    <property type="evidence" value="ECO:0007669"/>
    <property type="project" value="UniProtKB-KW"/>
</dbReference>
<reference evidence="14" key="1">
    <citation type="submission" date="2023-03" db="EMBL/GenBank/DDBJ databases">
        <title>Massive genome expansion in bonnet fungi (Mycena s.s.) driven by repeated elements and novel gene families across ecological guilds.</title>
        <authorList>
            <consortium name="Lawrence Berkeley National Laboratory"/>
            <person name="Harder C.B."/>
            <person name="Miyauchi S."/>
            <person name="Viragh M."/>
            <person name="Kuo A."/>
            <person name="Thoen E."/>
            <person name="Andreopoulos B."/>
            <person name="Lu D."/>
            <person name="Skrede I."/>
            <person name="Drula E."/>
            <person name="Henrissat B."/>
            <person name="Morin E."/>
            <person name="Kohler A."/>
            <person name="Barry K."/>
            <person name="LaButti K."/>
            <person name="Morin E."/>
            <person name="Salamov A."/>
            <person name="Lipzen A."/>
            <person name="Mereny Z."/>
            <person name="Hegedus B."/>
            <person name="Baldrian P."/>
            <person name="Stursova M."/>
            <person name="Weitz H."/>
            <person name="Taylor A."/>
            <person name="Grigoriev I.V."/>
            <person name="Nagy L.G."/>
            <person name="Martin F."/>
            <person name="Kauserud H."/>
        </authorList>
    </citation>
    <scope>NUCLEOTIDE SEQUENCE</scope>
    <source>
        <strain evidence="14">CBHHK002</strain>
    </source>
</reference>
<feature type="binding site" evidence="10">
    <location>
        <position position="88"/>
    </location>
    <ligand>
        <name>Ca(2+)</name>
        <dbReference type="ChEBI" id="CHEBI:29108"/>
        <label>1</label>
    </ligand>
</feature>
<evidence type="ECO:0000256" key="8">
    <source>
        <dbReference type="ARBA" id="ARBA00023180"/>
    </source>
</evidence>
<proteinExistence type="inferred from homology"/>
<evidence type="ECO:0000313" key="15">
    <source>
        <dbReference type="Proteomes" id="UP001218218"/>
    </source>
</evidence>
<dbReference type="EMBL" id="JARIHO010000027">
    <property type="protein sequence ID" value="KAJ7339761.1"/>
    <property type="molecule type" value="Genomic_DNA"/>
</dbReference>
<feature type="binding site" evidence="10">
    <location>
        <position position="190"/>
    </location>
    <ligand>
        <name>Ca(2+)</name>
        <dbReference type="ChEBI" id="CHEBI:29108"/>
        <label>2</label>
    </ligand>
</feature>
<keyword evidence="4" id="KW-0349">Heme</keyword>
<feature type="domain" description="Plant heme peroxidase family profile" evidence="13">
    <location>
        <begin position="41"/>
        <end position="319"/>
    </location>
</feature>
<evidence type="ECO:0000256" key="2">
    <source>
        <dbReference type="ARBA" id="ARBA00022525"/>
    </source>
</evidence>